<name>A0A345C298_9BACI</name>
<evidence type="ECO:0000313" key="2">
    <source>
        <dbReference type="Proteomes" id="UP000252100"/>
    </source>
</evidence>
<protein>
    <recommendedName>
        <fullName evidence="3">Restriction endonuclease</fullName>
    </recommendedName>
</protein>
<evidence type="ECO:0000313" key="1">
    <source>
        <dbReference type="EMBL" id="AXF57329.1"/>
    </source>
</evidence>
<accession>A0A345C298</accession>
<keyword evidence="2" id="KW-1185">Reference proteome</keyword>
<evidence type="ECO:0008006" key="3">
    <source>
        <dbReference type="Google" id="ProtNLM"/>
    </source>
</evidence>
<dbReference type="EMBL" id="CP031092">
    <property type="protein sequence ID" value="AXF57329.1"/>
    <property type="molecule type" value="Genomic_DNA"/>
</dbReference>
<organism evidence="1 2">
    <name type="scientific">Salicibibacter kimchii</name>
    <dbReference type="NCBI Taxonomy" id="2099786"/>
    <lineage>
        <taxon>Bacteria</taxon>
        <taxon>Bacillati</taxon>
        <taxon>Bacillota</taxon>
        <taxon>Bacilli</taxon>
        <taxon>Bacillales</taxon>
        <taxon>Bacillaceae</taxon>
        <taxon>Salicibibacter</taxon>
    </lineage>
</organism>
<dbReference type="RefSeq" id="WP_114375044.1">
    <property type="nucleotide sequence ID" value="NZ_CP031092.1"/>
</dbReference>
<proteinExistence type="predicted"/>
<reference evidence="1 2" key="1">
    <citation type="journal article" date="2018" name="J. Microbiol.">
        <title>Salicibibacter kimchii gen. nov., sp. nov., a moderately halophilic and alkalitolerant bacterium in the family Bacillaceae, isolated from kimchi.</title>
        <authorList>
            <person name="Jang J.Y."/>
            <person name="Oh Y.J."/>
            <person name="Lim S.K."/>
            <person name="Park H.K."/>
            <person name="Lee C."/>
            <person name="Kim J.Y."/>
            <person name="Lee M.A."/>
            <person name="Choi H.J."/>
        </authorList>
    </citation>
    <scope>NUCLEOTIDE SEQUENCE [LARGE SCALE GENOMIC DNA]</scope>
    <source>
        <strain evidence="1 2">NKC1-1</strain>
    </source>
</reference>
<dbReference type="AlphaFoldDB" id="A0A345C298"/>
<dbReference type="Proteomes" id="UP000252100">
    <property type="component" value="Chromosome"/>
</dbReference>
<dbReference type="OrthoDB" id="7833995at2"/>
<sequence>MSFHKQTWEQKIKGVIDKLNRIDQTLSDAYFIDRKGRKVEQLYEFYCYVQLLRAISNNGSTLTCSHQNQFIFAGGPRSLYKHPASYFTLSNSNRQHDIGELHMNLMVRGSSDSEHEADIVLLSPESLINSRQEELSPKFDSKGLLLECKHYSQKNIGITEARNFLGLCSDLAFKNNVYLITTAANLNAKHLINGHNLNMKEINKQKPDCYVYGIFNCIICRYLNFTPTVSL</sequence>
<gene>
    <name evidence="1" type="ORF">DT065_15855</name>
</gene>
<dbReference type="KEGG" id="rue:DT065_15855"/>